<sequence>MWIFVCGVVFKVSSVGVGGMETESSCGLYVVLSLQEHVVILLQSAVFPWAVTSVDIFEGRAVNYGCAFNTWFLLYVTNGVPTSLLPVCFFCLNGCSNPQSMTTSTRQTPDEVKKRSNLIFTAIAISWSPYLGGAMKCLSSKCPTYVKQQKKWVVVGLLRWP</sequence>
<keyword evidence="2" id="KW-1185">Reference proteome</keyword>
<dbReference type="EMBL" id="JABFUD020000014">
    <property type="protein sequence ID" value="KAI5070177.1"/>
    <property type="molecule type" value="Genomic_DNA"/>
</dbReference>
<evidence type="ECO:0000313" key="2">
    <source>
        <dbReference type="Proteomes" id="UP000886520"/>
    </source>
</evidence>
<name>A0A9D4ZDK4_ADICA</name>
<protein>
    <submittedName>
        <fullName evidence="1">Uncharacterized protein</fullName>
    </submittedName>
</protein>
<proteinExistence type="predicted"/>
<reference evidence="1" key="1">
    <citation type="submission" date="2021-01" db="EMBL/GenBank/DDBJ databases">
        <title>Adiantum capillus-veneris genome.</title>
        <authorList>
            <person name="Fang Y."/>
            <person name="Liao Q."/>
        </authorList>
    </citation>
    <scope>NUCLEOTIDE SEQUENCE</scope>
    <source>
        <strain evidence="1">H3</strain>
        <tissue evidence="1">Leaf</tissue>
    </source>
</reference>
<organism evidence="1 2">
    <name type="scientific">Adiantum capillus-veneris</name>
    <name type="common">Maidenhair fern</name>
    <dbReference type="NCBI Taxonomy" id="13818"/>
    <lineage>
        <taxon>Eukaryota</taxon>
        <taxon>Viridiplantae</taxon>
        <taxon>Streptophyta</taxon>
        <taxon>Embryophyta</taxon>
        <taxon>Tracheophyta</taxon>
        <taxon>Polypodiopsida</taxon>
        <taxon>Polypodiidae</taxon>
        <taxon>Polypodiales</taxon>
        <taxon>Pteridineae</taxon>
        <taxon>Pteridaceae</taxon>
        <taxon>Vittarioideae</taxon>
        <taxon>Adiantum</taxon>
    </lineage>
</organism>
<gene>
    <name evidence="1" type="ORF">GOP47_0014520</name>
</gene>
<accession>A0A9D4ZDK4</accession>
<dbReference type="Proteomes" id="UP000886520">
    <property type="component" value="Chromosome 14"/>
</dbReference>
<evidence type="ECO:0000313" key="1">
    <source>
        <dbReference type="EMBL" id="KAI5070177.1"/>
    </source>
</evidence>
<dbReference type="AlphaFoldDB" id="A0A9D4ZDK4"/>
<comment type="caution">
    <text evidence="1">The sequence shown here is derived from an EMBL/GenBank/DDBJ whole genome shotgun (WGS) entry which is preliminary data.</text>
</comment>